<dbReference type="AlphaFoldDB" id="A0A8S9XBW2"/>
<dbReference type="EMBL" id="WIXP02000008">
    <property type="protein sequence ID" value="KAF6206560.1"/>
    <property type="molecule type" value="Genomic_DNA"/>
</dbReference>
<protein>
    <submittedName>
        <fullName evidence="3">Uncharacterized protein</fullName>
    </submittedName>
</protein>
<feature type="compositionally biased region" description="Pro residues" evidence="2">
    <location>
        <begin position="73"/>
        <end position="89"/>
    </location>
</feature>
<evidence type="ECO:0000313" key="4">
    <source>
        <dbReference type="Proteomes" id="UP000466442"/>
    </source>
</evidence>
<feature type="region of interest" description="Disordered" evidence="2">
    <location>
        <begin position="69"/>
        <end position="120"/>
    </location>
</feature>
<keyword evidence="4" id="KW-1185">Reference proteome</keyword>
<dbReference type="Proteomes" id="UP000466442">
    <property type="component" value="Unassembled WGS sequence"/>
</dbReference>
<reference evidence="3" key="1">
    <citation type="journal article" date="2021" name="Mol. Ecol. Resour.">
        <title>Apolygus lucorum genome provides insights into omnivorousness and mesophyll feeding.</title>
        <authorList>
            <person name="Liu Y."/>
            <person name="Liu H."/>
            <person name="Wang H."/>
            <person name="Huang T."/>
            <person name="Liu B."/>
            <person name="Yang B."/>
            <person name="Yin L."/>
            <person name="Li B."/>
            <person name="Zhang Y."/>
            <person name="Zhang S."/>
            <person name="Jiang F."/>
            <person name="Zhang X."/>
            <person name="Ren Y."/>
            <person name="Wang B."/>
            <person name="Wang S."/>
            <person name="Lu Y."/>
            <person name="Wu K."/>
            <person name="Fan W."/>
            <person name="Wang G."/>
        </authorList>
    </citation>
    <scope>NUCLEOTIDE SEQUENCE</scope>
    <source>
        <strain evidence="3">12Hb</strain>
    </source>
</reference>
<feature type="coiled-coil region" evidence="1">
    <location>
        <begin position="41"/>
        <end position="68"/>
    </location>
</feature>
<evidence type="ECO:0000256" key="1">
    <source>
        <dbReference type="SAM" id="Coils"/>
    </source>
</evidence>
<evidence type="ECO:0000256" key="2">
    <source>
        <dbReference type="SAM" id="MobiDB-lite"/>
    </source>
</evidence>
<sequence>MDSEGEDTEGYTDIPDDGKTDAERDEELRLAQEEKDFQTRMRHLRKRMNRANGEYEDLKKKVADMKARFNSPLPDPRICPQLPPIPPPPLKRRRRPHLTIAGGEDEDEDVLAGGNSNRIY</sequence>
<comment type="caution">
    <text evidence="3">The sequence shown here is derived from an EMBL/GenBank/DDBJ whole genome shotgun (WGS) entry which is preliminary data.</text>
</comment>
<organism evidence="3 4">
    <name type="scientific">Apolygus lucorum</name>
    <name type="common">Small green plant bug</name>
    <name type="synonym">Lygocoris lucorum</name>
    <dbReference type="NCBI Taxonomy" id="248454"/>
    <lineage>
        <taxon>Eukaryota</taxon>
        <taxon>Metazoa</taxon>
        <taxon>Ecdysozoa</taxon>
        <taxon>Arthropoda</taxon>
        <taxon>Hexapoda</taxon>
        <taxon>Insecta</taxon>
        <taxon>Pterygota</taxon>
        <taxon>Neoptera</taxon>
        <taxon>Paraneoptera</taxon>
        <taxon>Hemiptera</taxon>
        <taxon>Heteroptera</taxon>
        <taxon>Panheteroptera</taxon>
        <taxon>Cimicomorpha</taxon>
        <taxon>Miridae</taxon>
        <taxon>Mirini</taxon>
        <taxon>Apolygus</taxon>
    </lineage>
</organism>
<keyword evidence="1" id="KW-0175">Coiled coil</keyword>
<name>A0A8S9XBW2_APOLU</name>
<accession>A0A8S9XBW2</accession>
<feature type="region of interest" description="Disordered" evidence="2">
    <location>
        <begin position="1"/>
        <end position="24"/>
    </location>
</feature>
<evidence type="ECO:0000313" key="3">
    <source>
        <dbReference type="EMBL" id="KAF6206560.1"/>
    </source>
</evidence>
<gene>
    <name evidence="3" type="ORF">GE061_017794</name>
</gene>
<feature type="compositionally biased region" description="Acidic residues" evidence="2">
    <location>
        <begin position="1"/>
        <end position="10"/>
    </location>
</feature>
<proteinExistence type="predicted"/>